<dbReference type="EMBL" id="JRPF02000003">
    <property type="protein sequence ID" value="TLD78909.1"/>
    <property type="molecule type" value="Genomic_DNA"/>
</dbReference>
<gene>
    <name evidence="6" type="ORF">BN2458_PEG2041</name>
    <name evidence="7" type="ORF">LS75_003945</name>
</gene>
<dbReference type="GO" id="GO:0046306">
    <property type="term" value="P:alkanesulfonate catabolic process"/>
    <property type="evidence" value="ECO:0007669"/>
    <property type="project" value="TreeGrafter"/>
</dbReference>
<dbReference type="RefSeq" id="WP_034342197.1">
    <property type="nucleotide sequence ID" value="NZ_CAOMJD010000012.1"/>
</dbReference>
<dbReference type="PANTHER" id="PTHR42847:SF4">
    <property type="entry name" value="ALKANESULFONATE MONOOXYGENASE-RELATED"/>
    <property type="match status" value="1"/>
</dbReference>
<dbReference type="Pfam" id="PF00296">
    <property type="entry name" value="Bac_luciferase"/>
    <property type="match status" value="1"/>
</dbReference>
<dbReference type="Proteomes" id="UP000064525">
    <property type="component" value="Chromosome I"/>
</dbReference>
<name>A0A099UEY7_9HELI</name>
<evidence type="ECO:0000313" key="6">
    <source>
        <dbReference type="EMBL" id="CUU40924.1"/>
    </source>
</evidence>
<dbReference type="InterPro" id="IPR050172">
    <property type="entry name" value="SsuD_RutA_monooxygenase"/>
</dbReference>
<keyword evidence="8" id="KW-1185">Reference proteome</keyword>
<dbReference type="PANTHER" id="PTHR42847">
    <property type="entry name" value="ALKANESULFONATE MONOOXYGENASE"/>
    <property type="match status" value="1"/>
</dbReference>
<dbReference type="OrthoDB" id="9814695at2"/>
<dbReference type="SUPFAM" id="SSF51679">
    <property type="entry name" value="Bacterial luciferase-like"/>
    <property type="match status" value="1"/>
</dbReference>
<evidence type="ECO:0000313" key="9">
    <source>
        <dbReference type="Proteomes" id="UP000064525"/>
    </source>
</evidence>
<dbReference type="InterPro" id="IPR036661">
    <property type="entry name" value="Luciferase-like_sf"/>
</dbReference>
<reference evidence="9" key="2">
    <citation type="submission" date="2015-11" db="EMBL/GenBank/DDBJ databases">
        <authorList>
            <person name="Anvar S.Y."/>
        </authorList>
    </citation>
    <scope>NUCLEOTIDE SEQUENCE [LARGE SCALE GENOMIC DNA]</scope>
</reference>
<dbReference type="AlphaFoldDB" id="A0A099UEY7"/>
<protein>
    <submittedName>
        <fullName evidence="6">Coenzyme F420-dependent N5,N10-methylene tetrahydromethanopterin reductase and related flavin-dependent oxidoreductases sulfonate monooxygenase</fullName>
    </submittedName>
    <submittedName>
        <fullName evidence="7">LLM class flavin-dependent oxidoreductase</fullName>
    </submittedName>
</protein>
<dbReference type="InterPro" id="IPR011251">
    <property type="entry name" value="Luciferase-like_dom"/>
</dbReference>
<evidence type="ECO:0000313" key="8">
    <source>
        <dbReference type="Proteomes" id="UP000029925"/>
    </source>
</evidence>
<dbReference type="PATRIC" id="fig|76936.10.peg.1991"/>
<keyword evidence="2" id="KW-0288">FMN</keyword>
<organism evidence="6 9">
    <name type="scientific">Helicobacter typhlonius</name>
    <dbReference type="NCBI Taxonomy" id="76936"/>
    <lineage>
        <taxon>Bacteria</taxon>
        <taxon>Pseudomonadati</taxon>
        <taxon>Campylobacterota</taxon>
        <taxon>Epsilonproteobacteria</taxon>
        <taxon>Campylobacterales</taxon>
        <taxon>Helicobacteraceae</taxon>
        <taxon>Helicobacter</taxon>
    </lineage>
</organism>
<dbReference type="KEGG" id="hty:BN2458_PEG2041"/>
<feature type="domain" description="Luciferase-like" evidence="5">
    <location>
        <begin position="16"/>
        <end position="314"/>
    </location>
</feature>
<dbReference type="EMBL" id="LN907858">
    <property type="protein sequence ID" value="CUU40924.1"/>
    <property type="molecule type" value="Genomic_DNA"/>
</dbReference>
<evidence type="ECO:0000259" key="5">
    <source>
        <dbReference type="Pfam" id="PF00296"/>
    </source>
</evidence>
<sequence length="340" mass="38555">MEFGYWTPVWGSWLRNVDDDSTQGSWEYIKDLTLRAEELGYVLTLVPELYLNDIKGEKAPALDAWSIANGLAAITKKIEILAALRPQYHQVALTAKQIATISQICGGRFSINMVSAWWAEEARQYGISFDGHDDRYALTHEYTDVLRGFWSKSPLNHKGKYFSFENSFNEPKPPKMPLVYAGGESERGREAITQFADKYLMHGGTIEEVKEKIADMKGRKQKAGLAPFKGFGMATYIIIRDTEEEALKELERITTIKNYADYENSYKNFTGNSQLDVEVSKYDYSVSNRGLRSNLVGTAKQVAQKIKAYEEAGLNLLIVQCAPMKEELERIAKELMPLVK</sequence>
<proteinExistence type="predicted"/>
<dbReference type="STRING" id="76936.BN2458_PEG2041"/>
<accession>A0A099UEY7</accession>
<evidence type="ECO:0000256" key="3">
    <source>
        <dbReference type="ARBA" id="ARBA00023002"/>
    </source>
</evidence>
<dbReference type="GeneID" id="78152146"/>
<evidence type="ECO:0000256" key="4">
    <source>
        <dbReference type="ARBA" id="ARBA00023033"/>
    </source>
</evidence>
<keyword evidence="1" id="KW-0285">Flavoprotein</keyword>
<dbReference type="GO" id="GO:0008726">
    <property type="term" value="F:alkanesulfonate monooxygenase activity"/>
    <property type="evidence" value="ECO:0007669"/>
    <property type="project" value="TreeGrafter"/>
</dbReference>
<dbReference type="CDD" id="cd01094">
    <property type="entry name" value="Alkanesulfonate_monoxygenase"/>
    <property type="match status" value="1"/>
</dbReference>
<reference evidence="7 8" key="1">
    <citation type="journal article" date="2014" name="Genome Announc.">
        <title>Draft genome sequences of eight enterohepatic helicobacter species isolated from both laboratory and wild rodents.</title>
        <authorList>
            <person name="Sheh A."/>
            <person name="Shen Z."/>
            <person name="Fox J.G."/>
        </authorList>
    </citation>
    <scope>NUCLEOTIDE SEQUENCE [LARGE SCALE GENOMIC DNA]</scope>
    <source>
        <strain evidence="7 8">MIT 98-6810</strain>
    </source>
</reference>
<evidence type="ECO:0000256" key="1">
    <source>
        <dbReference type="ARBA" id="ARBA00022630"/>
    </source>
</evidence>
<dbReference type="Gene3D" id="3.20.20.30">
    <property type="entry name" value="Luciferase-like domain"/>
    <property type="match status" value="1"/>
</dbReference>
<keyword evidence="3" id="KW-0560">Oxidoreductase</keyword>
<evidence type="ECO:0000313" key="7">
    <source>
        <dbReference type="EMBL" id="TLD78909.1"/>
    </source>
</evidence>
<keyword evidence="4 6" id="KW-0503">Monooxygenase</keyword>
<reference evidence="6" key="3">
    <citation type="submission" date="2015-11" db="EMBL/GenBank/DDBJ databases">
        <authorList>
            <person name="Zhang Y."/>
            <person name="Guo Z."/>
        </authorList>
    </citation>
    <scope>NUCLEOTIDE SEQUENCE</scope>
    <source>
        <strain evidence="6">1</strain>
    </source>
</reference>
<evidence type="ECO:0000256" key="2">
    <source>
        <dbReference type="ARBA" id="ARBA00022643"/>
    </source>
</evidence>
<dbReference type="Proteomes" id="UP000029925">
    <property type="component" value="Unassembled WGS sequence"/>
</dbReference>